<evidence type="ECO:0000259" key="25">
    <source>
        <dbReference type="SMART" id="SM00331"/>
    </source>
</evidence>
<dbReference type="InterPro" id="IPR033463">
    <property type="entry name" value="sCache_3"/>
</dbReference>
<feature type="compositionally biased region" description="Basic residues" evidence="22">
    <location>
        <begin position="1"/>
        <end position="17"/>
    </location>
</feature>
<name>A0A8H1QT87_9ACTN</name>
<dbReference type="Gene3D" id="3.30.565.10">
    <property type="entry name" value="Histidine kinase-like ATPase, C-terminal domain"/>
    <property type="match status" value="1"/>
</dbReference>
<dbReference type="PANTHER" id="PTHR43156">
    <property type="entry name" value="STAGE II SPORULATION PROTEIN E-RELATED"/>
    <property type="match status" value="1"/>
</dbReference>
<evidence type="ECO:0000256" key="22">
    <source>
        <dbReference type="SAM" id="MobiDB-lite"/>
    </source>
</evidence>
<evidence type="ECO:0000256" key="9">
    <source>
        <dbReference type="ARBA" id="ARBA00022777"/>
    </source>
</evidence>
<feature type="transmembrane region" description="Helical" evidence="23">
    <location>
        <begin position="36"/>
        <end position="57"/>
    </location>
</feature>
<sequence length="841" mass="89204">MASKRLHGPQRPARRRDARTGKGGSRFALRSVAGQVFLLQLAILLLLVVAATLILAWRAHQADIRNAREQAHACAGGVAATPSTAAALRSPDPTAGLQPLSLRATRACGVDFVTVLDRAGVRLSDPAPHLIGTRASGDFSRALDGKAYTEKFHGEPTDSARAVVPVRDADGRVIGIVTAGVDLSTVAAQLDDELPWVTAGAAIALLLAGGGAALVSRRLGRQTHGLGAAEVTRMYEHHDAVLHAVREGVLVLDGERRLLLANDEAQRLLGLPEKALGRHVGALGLAPGVGDLLASGRAADDEVHAVGERLLAVNQRPTGHGDGPAGTVATFRDTTELREIAGQAEGAAQRLDLLYTAGLRIGTSLDVVRTAEELADVTVPRFADVTTIDLLDPVIDGREPLPGPATARRVALRSAGSAHPLEDVGSRPRVPPVAVDDEGETVTVFEPDLAAADEWRATDPERAERILAAGFHSRITVPMRARGTVFGLAGFWRRDQQPFQPEDLASAEELVTRTAVCVDNARRYAREHSMAVTLQRSLLPGRLPEQNAVDAAYRYLPAQAGVGGDWFDVIPLPGARVALVVGDVVGHGLHAAATMGRLRTAVHNFSSLDLPPDELLAHLDELVARIDQDPTRGADTEPVTGATVLYALYDPTSGRCHLARAGHPPPVLAHPDGTTTVLEAPANLPLGLGTSPFEMREVTLPEGSRLVLYTDGLIRMRDRDLDERIDLLRSAVGHVHDAPEETCTAALEALLPDRSLSDRDDIALLVARTSKLPPDRVAEWDVPLDPEAVAPVRAACVRQMTAWGLGETAFTVELILSELITNAVRHGAPPPSPSACCVTGI</sequence>
<dbReference type="InterPro" id="IPR052016">
    <property type="entry name" value="Bact_Sigma-Reg"/>
</dbReference>
<evidence type="ECO:0000256" key="16">
    <source>
        <dbReference type="ARBA" id="ARBA00023136"/>
    </source>
</evidence>
<evidence type="ECO:0000256" key="17">
    <source>
        <dbReference type="ARBA" id="ARBA00023211"/>
    </source>
</evidence>
<keyword evidence="14 23" id="KW-1133">Transmembrane helix</keyword>
<dbReference type="SMART" id="SM00331">
    <property type="entry name" value="PP2C_SIG"/>
    <property type="match status" value="1"/>
</dbReference>
<feature type="region of interest" description="Disordered" evidence="22">
    <location>
        <begin position="1"/>
        <end position="22"/>
    </location>
</feature>
<reference evidence="26 27" key="1">
    <citation type="submission" date="2018-10" db="EMBL/GenBank/DDBJ databases">
        <title>Isolation of pseudouridimycin from Streptomyces albus DSM 40763.</title>
        <authorList>
            <person name="Rosenqvist P."/>
            <person name="Metsae-Ketelae M."/>
            <person name="Virta P."/>
        </authorList>
    </citation>
    <scope>NUCLEOTIDE SEQUENCE [LARGE SCALE GENOMIC DNA]</scope>
    <source>
        <strain evidence="26 27">DSM 40763</strain>
    </source>
</reference>
<keyword evidence="8" id="KW-0547">Nucleotide-binding</keyword>
<dbReference type="GO" id="GO:0004722">
    <property type="term" value="F:protein serine/threonine phosphatase activity"/>
    <property type="evidence" value="ECO:0007669"/>
    <property type="project" value="UniProtKB-EC"/>
</dbReference>
<dbReference type="Gene3D" id="3.30.450.20">
    <property type="entry name" value="PAS domain"/>
    <property type="match status" value="2"/>
</dbReference>
<comment type="subcellular location">
    <subcellularLocation>
        <location evidence="1">Cell membrane</location>
        <topology evidence="1">Multi-pass membrane protein</topology>
    </subcellularLocation>
</comment>
<accession>A0A8H1QT87</accession>
<dbReference type="SUPFAM" id="SSF103190">
    <property type="entry name" value="Sensory domain-like"/>
    <property type="match status" value="1"/>
</dbReference>
<evidence type="ECO:0000259" key="24">
    <source>
        <dbReference type="SMART" id="SM00091"/>
    </source>
</evidence>
<keyword evidence="10" id="KW-0378">Hydrolase</keyword>
<evidence type="ECO:0000256" key="6">
    <source>
        <dbReference type="ARBA" id="ARBA00022692"/>
    </source>
</evidence>
<evidence type="ECO:0000256" key="15">
    <source>
        <dbReference type="ARBA" id="ARBA00023012"/>
    </source>
</evidence>
<keyword evidence="7" id="KW-0479">Metal-binding</keyword>
<evidence type="ECO:0000256" key="7">
    <source>
        <dbReference type="ARBA" id="ARBA00022723"/>
    </source>
</evidence>
<dbReference type="GO" id="GO:0005886">
    <property type="term" value="C:plasma membrane"/>
    <property type="evidence" value="ECO:0007669"/>
    <property type="project" value="UniProtKB-SubCell"/>
</dbReference>
<dbReference type="Gene3D" id="3.30.450.40">
    <property type="match status" value="1"/>
</dbReference>
<evidence type="ECO:0000256" key="8">
    <source>
        <dbReference type="ARBA" id="ARBA00022741"/>
    </source>
</evidence>
<dbReference type="InterPro" id="IPR036457">
    <property type="entry name" value="PPM-type-like_dom_sf"/>
</dbReference>
<dbReference type="Pfam" id="PF13188">
    <property type="entry name" value="PAS_8"/>
    <property type="match status" value="1"/>
</dbReference>
<evidence type="ECO:0000256" key="1">
    <source>
        <dbReference type="ARBA" id="ARBA00004651"/>
    </source>
</evidence>
<evidence type="ECO:0000256" key="2">
    <source>
        <dbReference type="ARBA" id="ARBA00013081"/>
    </source>
</evidence>
<keyword evidence="17" id="KW-0464">Manganese</keyword>
<keyword evidence="4" id="KW-0597">Phosphoprotein</keyword>
<dbReference type="Gene3D" id="3.60.40.10">
    <property type="entry name" value="PPM-type phosphatase domain"/>
    <property type="match status" value="1"/>
</dbReference>
<dbReference type="Pfam" id="PF07228">
    <property type="entry name" value="SpoIIE"/>
    <property type="match status" value="1"/>
</dbReference>
<dbReference type="InterPro" id="IPR036890">
    <property type="entry name" value="HATPase_C_sf"/>
</dbReference>
<comment type="caution">
    <text evidence="26">The sequence shown here is derived from an EMBL/GenBank/DDBJ whole genome shotgun (WGS) entry which is preliminary data.</text>
</comment>
<dbReference type="FunFam" id="3.60.40.10:FF:000005">
    <property type="entry name" value="Serine/threonine protein phosphatase"/>
    <property type="match status" value="1"/>
</dbReference>
<dbReference type="InterPro" id="IPR000014">
    <property type="entry name" value="PAS"/>
</dbReference>
<dbReference type="GO" id="GO:0016301">
    <property type="term" value="F:kinase activity"/>
    <property type="evidence" value="ECO:0007669"/>
    <property type="project" value="UniProtKB-KW"/>
</dbReference>
<dbReference type="SMART" id="SM00091">
    <property type="entry name" value="PAS"/>
    <property type="match status" value="1"/>
</dbReference>
<dbReference type="EMBL" id="RCIY01000040">
    <property type="protein sequence ID" value="TGG86283.1"/>
    <property type="molecule type" value="Genomic_DNA"/>
</dbReference>
<evidence type="ECO:0000256" key="11">
    <source>
        <dbReference type="ARBA" id="ARBA00022840"/>
    </source>
</evidence>
<dbReference type="InterPro" id="IPR035965">
    <property type="entry name" value="PAS-like_dom_sf"/>
</dbReference>
<evidence type="ECO:0000313" key="27">
    <source>
        <dbReference type="Proteomes" id="UP000298111"/>
    </source>
</evidence>
<keyword evidence="9" id="KW-0418">Kinase</keyword>
<dbReference type="InterPro" id="IPR029151">
    <property type="entry name" value="Sensor-like_sf"/>
</dbReference>
<keyword evidence="6 23" id="KW-0812">Transmembrane</keyword>
<comment type="function">
    <text evidence="19">Primarily acts as an independent SigF regulator that is sensitive to the osmosensory signal, mediating the cross talk of PknD with the SigF regulon. Possesses both phosphatase and kinase activities. The kinase domain functions as a classic anti-sigma factor-like kinase to phosphorylate the anti-anti-sigma factor domain at the canonical regulatory site, and the phosphatase domain antagonizes this activity.</text>
</comment>
<proteinExistence type="predicted"/>
<dbReference type="FunFam" id="3.30.450.40:FF:000035">
    <property type="entry name" value="PAS sensor protein"/>
    <property type="match status" value="1"/>
</dbReference>
<dbReference type="Proteomes" id="UP000298111">
    <property type="component" value="Unassembled WGS sequence"/>
</dbReference>
<keyword evidence="16 23" id="KW-0472">Membrane</keyword>
<evidence type="ECO:0000256" key="3">
    <source>
        <dbReference type="ARBA" id="ARBA00022475"/>
    </source>
</evidence>
<evidence type="ECO:0000256" key="23">
    <source>
        <dbReference type="SAM" id="Phobius"/>
    </source>
</evidence>
<feature type="domain" description="PPM-type phosphatase" evidence="25">
    <location>
        <begin position="547"/>
        <end position="769"/>
    </location>
</feature>
<evidence type="ECO:0000256" key="4">
    <source>
        <dbReference type="ARBA" id="ARBA00022553"/>
    </source>
</evidence>
<dbReference type="SUPFAM" id="SSF81606">
    <property type="entry name" value="PP2C-like"/>
    <property type="match status" value="1"/>
</dbReference>
<evidence type="ECO:0000256" key="19">
    <source>
        <dbReference type="ARBA" id="ARBA00056274"/>
    </source>
</evidence>
<evidence type="ECO:0000256" key="18">
    <source>
        <dbReference type="ARBA" id="ARBA00047761"/>
    </source>
</evidence>
<evidence type="ECO:0000256" key="12">
    <source>
        <dbReference type="ARBA" id="ARBA00022842"/>
    </source>
</evidence>
<keyword evidence="12" id="KW-0460">Magnesium</keyword>
<evidence type="ECO:0000313" key="26">
    <source>
        <dbReference type="EMBL" id="TGG86283.1"/>
    </source>
</evidence>
<dbReference type="CDD" id="cd18773">
    <property type="entry name" value="PDC1_HK_sensor"/>
    <property type="match status" value="1"/>
</dbReference>
<keyword evidence="11" id="KW-0067">ATP-binding</keyword>
<evidence type="ECO:0000256" key="13">
    <source>
        <dbReference type="ARBA" id="ARBA00022912"/>
    </source>
</evidence>
<evidence type="ECO:0000256" key="5">
    <source>
        <dbReference type="ARBA" id="ARBA00022679"/>
    </source>
</evidence>
<dbReference type="GO" id="GO:0046872">
    <property type="term" value="F:metal ion binding"/>
    <property type="evidence" value="ECO:0007669"/>
    <property type="project" value="UniProtKB-KW"/>
</dbReference>
<protein>
    <recommendedName>
        <fullName evidence="2">protein-serine/threonine phosphatase</fullName>
        <ecNumber evidence="2">3.1.3.16</ecNumber>
    </recommendedName>
    <alternativeName>
        <fullName evidence="21">Protein-serine/threonine phosphatase</fullName>
    </alternativeName>
    <alternativeName>
        <fullName evidence="20">Serine/threonine-protein kinase</fullName>
    </alternativeName>
</protein>
<dbReference type="InterPro" id="IPR001932">
    <property type="entry name" value="PPM-type_phosphatase-like_dom"/>
</dbReference>
<dbReference type="SUPFAM" id="SSF55781">
    <property type="entry name" value="GAF domain-like"/>
    <property type="match status" value="1"/>
</dbReference>
<feature type="domain" description="PAS" evidence="24">
    <location>
        <begin position="236"/>
        <end position="301"/>
    </location>
</feature>
<dbReference type="SUPFAM" id="SSF55785">
    <property type="entry name" value="PYP-like sensor domain (PAS domain)"/>
    <property type="match status" value="1"/>
</dbReference>
<keyword evidence="13" id="KW-0904">Protein phosphatase</keyword>
<dbReference type="InterPro" id="IPR029016">
    <property type="entry name" value="GAF-like_dom_sf"/>
</dbReference>
<gene>
    <name evidence="26" type="ORF">D8771_07890</name>
</gene>
<dbReference type="GO" id="GO:0000160">
    <property type="term" value="P:phosphorelay signal transduction system"/>
    <property type="evidence" value="ECO:0007669"/>
    <property type="project" value="UniProtKB-KW"/>
</dbReference>
<evidence type="ECO:0000256" key="14">
    <source>
        <dbReference type="ARBA" id="ARBA00022989"/>
    </source>
</evidence>
<evidence type="ECO:0000256" key="21">
    <source>
        <dbReference type="ARBA" id="ARBA00081350"/>
    </source>
</evidence>
<dbReference type="EC" id="3.1.3.16" evidence="2"/>
<dbReference type="PANTHER" id="PTHR43156:SF2">
    <property type="entry name" value="STAGE II SPORULATION PROTEIN E"/>
    <property type="match status" value="1"/>
</dbReference>
<keyword evidence="3" id="KW-1003">Cell membrane</keyword>
<dbReference type="GO" id="GO:0005524">
    <property type="term" value="F:ATP binding"/>
    <property type="evidence" value="ECO:0007669"/>
    <property type="project" value="UniProtKB-KW"/>
</dbReference>
<organism evidence="26 27">
    <name type="scientific">Streptomyces albus</name>
    <dbReference type="NCBI Taxonomy" id="1888"/>
    <lineage>
        <taxon>Bacteria</taxon>
        <taxon>Bacillati</taxon>
        <taxon>Actinomycetota</taxon>
        <taxon>Actinomycetes</taxon>
        <taxon>Kitasatosporales</taxon>
        <taxon>Streptomycetaceae</taxon>
        <taxon>Streptomyces</taxon>
    </lineage>
</organism>
<evidence type="ECO:0000256" key="10">
    <source>
        <dbReference type="ARBA" id="ARBA00022801"/>
    </source>
</evidence>
<evidence type="ECO:0000256" key="20">
    <source>
        <dbReference type="ARBA" id="ARBA00075117"/>
    </source>
</evidence>
<keyword evidence="5" id="KW-0808">Transferase</keyword>
<dbReference type="AlphaFoldDB" id="A0A8H1QT87"/>
<dbReference type="Pfam" id="PF17203">
    <property type="entry name" value="sCache_3_2"/>
    <property type="match status" value="1"/>
</dbReference>
<comment type="catalytic activity">
    <reaction evidence="18">
        <text>O-phospho-L-seryl-[protein] + H2O = L-seryl-[protein] + phosphate</text>
        <dbReference type="Rhea" id="RHEA:20629"/>
        <dbReference type="Rhea" id="RHEA-COMP:9863"/>
        <dbReference type="Rhea" id="RHEA-COMP:11604"/>
        <dbReference type="ChEBI" id="CHEBI:15377"/>
        <dbReference type="ChEBI" id="CHEBI:29999"/>
        <dbReference type="ChEBI" id="CHEBI:43474"/>
        <dbReference type="ChEBI" id="CHEBI:83421"/>
        <dbReference type="EC" id="3.1.3.16"/>
    </reaction>
</comment>
<keyword evidence="15" id="KW-0902">Two-component regulatory system</keyword>